<accession>A0AA35KTK8</accession>
<feature type="signal peptide" evidence="2">
    <location>
        <begin position="1"/>
        <end position="20"/>
    </location>
</feature>
<dbReference type="AlphaFoldDB" id="A0AA35KTK8"/>
<dbReference type="PANTHER" id="PTHR16483">
    <property type="entry name" value="GASTROKINE 1"/>
    <property type="match status" value="1"/>
</dbReference>
<dbReference type="InterPro" id="IPR051772">
    <property type="entry name" value="Gastrokine"/>
</dbReference>
<dbReference type="Gene3D" id="3.30.390.150">
    <property type="match status" value="1"/>
</dbReference>
<keyword evidence="1" id="KW-1015">Disulfide bond</keyword>
<feature type="chain" id="PRO_5041345573" description="BRICHOS domain-containing protein" evidence="2">
    <location>
        <begin position="21"/>
        <end position="177"/>
    </location>
</feature>
<organism evidence="4 5">
    <name type="scientific">Podarcis lilfordi</name>
    <name type="common">Lilford's wall lizard</name>
    <dbReference type="NCBI Taxonomy" id="74358"/>
    <lineage>
        <taxon>Eukaryota</taxon>
        <taxon>Metazoa</taxon>
        <taxon>Chordata</taxon>
        <taxon>Craniata</taxon>
        <taxon>Vertebrata</taxon>
        <taxon>Euteleostomi</taxon>
        <taxon>Lepidosauria</taxon>
        <taxon>Squamata</taxon>
        <taxon>Bifurcata</taxon>
        <taxon>Unidentata</taxon>
        <taxon>Episquamata</taxon>
        <taxon>Laterata</taxon>
        <taxon>Lacertibaenia</taxon>
        <taxon>Lacertidae</taxon>
        <taxon>Podarcis</taxon>
    </lineage>
</organism>
<protein>
    <recommendedName>
        <fullName evidence="3">BRICHOS domain-containing protein</fullName>
    </recommendedName>
</protein>
<evidence type="ECO:0000256" key="2">
    <source>
        <dbReference type="SAM" id="SignalP"/>
    </source>
</evidence>
<dbReference type="EMBL" id="OX395133">
    <property type="protein sequence ID" value="CAI5783424.1"/>
    <property type="molecule type" value="Genomic_DNA"/>
</dbReference>
<reference evidence="4" key="1">
    <citation type="submission" date="2022-12" db="EMBL/GenBank/DDBJ databases">
        <authorList>
            <person name="Alioto T."/>
            <person name="Alioto T."/>
            <person name="Gomez Garrido J."/>
        </authorList>
    </citation>
    <scope>NUCLEOTIDE SEQUENCE</scope>
</reference>
<dbReference type="Pfam" id="PF04089">
    <property type="entry name" value="BRICHOS"/>
    <property type="match status" value="1"/>
</dbReference>
<keyword evidence="2" id="KW-0732">Signal</keyword>
<feature type="domain" description="BRICHOS" evidence="3">
    <location>
        <begin position="54"/>
        <end position="143"/>
    </location>
</feature>
<dbReference type="PROSITE" id="PS50869">
    <property type="entry name" value="BRICHOS"/>
    <property type="match status" value="1"/>
</dbReference>
<evidence type="ECO:0000259" key="3">
    <source>
        <dbReference type="PROSITE" id="PS50869"/>
    </source>
</evidence>
<dbReference type="InterPro" id="IPR007084">
    <property type="entry name" value="BRICHOS_dom"/>
</dbReference>
<name>A0AA35KTK8_9SAUR</name>
<evidence type="ECO:0000313" key="4">
    <source>
        <dbReference type="EMBL" id="CAI5783424.1"/>
    </source>
</evidence>
<evidence type="ECO:0000313" key="5">
    <source>
        <dbReference type="Proteomes" id="UP001178461"/>
    </source>
</evidence>
<dbReference type="SMART" id="SM01039">
    <property type="entry name" value="BRICHOS"/>
    <property type="match status" value="1"/>
</dbReference>
<gene>
    <name evidence="4" type="ORF">PODLI_1B005925</name>
</gene>
<dbReference type="Proteomes" id="UP001178461">
    <property type="component" value="Chromosome 8"/>
</dbReference>
<evidence type="ECO:0000256" key="1">
    <source>
        <dbReference type="ARBA" id="ARBA00023157"/>
    </source>
</evidence>
<proteinExistence type="predicted"/>
<keyword evidence="5" id="KW-1185">Reference proteome</keyword>
<sequence>MRLLILLASLLGLLIHSAIASNAIQLINKGNDGGTVYQTVNINHNTNVAAFNIYSGRHSTNAIVDYNSGVVIYHMPFRRLCVMSRMNRQSFPSISNLESMMHEGHPLNTLHRSYGISRKVVTNIADYGAPAQAICGGMTTYWATEFQRPRPLVEGKGCAGVNLLILDIDLCGGISLF</sequence>